<keyword evidence="1" id="KW-1133">Transmembrane helix</keyword>
<evidence type="ECO:0000313" key="3">
    <source>
        <dbReference type="Proteomes" id="UP000838763"/>
    </source>
</evidence>
<accession>A0A9P1H943</accession>
<evidence type="ECO:0000256" key="1">
    <source>
        <dbReference type="SAM" id="Phobius"/>
    </source>
</evidence>
<protein>
    <submittedName>
        <fullName evidence="2">Uncharacterized protein</fullName>
    </submittedName>
</protein>
<sequence>MSPFPWLPTRPPFPKLLQLQALSIVLAVISIFVTVQAYTTQLKPDLVMVWMPLPITLDIGAMMQLAFLIIQENGAVILWRSLKHSLRLPANRISYPYPSSVTDRRASKTEGGFSQAPGARSSSVRISTLHTAEEMEAQWCSPAFQDGSSVIADCAVHHIVPGRDGTIDCIKLPGTDQKKWLVATVAIISVSLVAQIADAIILVYTRQRGKRPWVSMVFGNMILLGIMGASIYSALHVPVNVDRGIWVFKPLPDGEGTVCKAKLRGPAVRGEIIAWTDGFLESWGVAYNGGSD</sequence>
<keyword evidence="3" id="KW-1185">Reference proteome</keyword>
<organism evidence="2 3">
    <name type="scientific">Parascedosporium putredinis</name>
    <dbReference type="NCBI Taxonomy" id="1442378"/>
    <lineage>
        <taxon>Eukaryota</taxon>
        <taxon>Fungi</taxon>
        <taxon>Dikarya</taxon>
        <taxon>Ascomycota</taxon>
        <taxon>Pezizomycotina</taxon>
        <taxon>Sordariomycetes</taxon>
        <taxon>Hypocreomycetidae</taxon>
        <taxon>Microascales</taxon>
        <taxon>Microascaceae</taxon>
        <taxon>Parascedosporium</taxon>
    </lineage>
</organism>
<dbReference type="OrthoDB" id="5351891at2759"/>
<feature type="transmembrane region" description="Helical" evidence="1">
    <location>
        <begin position="180"/>
        <end position="204"/>
    </location>
</feature>
<feature type="transmembrane region" description="Helical" evidence="1">
    <location>
        <begin position="216"/>
        <end position="235"/>
    </location>
</feature>
<feature type="transmembrane region" description="Helical" evidence="1">
    <location>
        <begin position="59"/>
        <end position="79"/>
    </location>
</feature>
<dbReference type="AlphaFoldDB" id="A0A9P1H943"/>
<name>A0A9P1H943_9PEZI</name>
<dbReference type="EMBL" id="CALLCH030000017">
    <property type="protein sequence ID" value="CAI4217778.1"/>
    <property type="molecule type" value="Genomic_DNA"/>
</dbReference>
<keyword evidence="1" id="KW-0472">Membrane</keyword>
<gene>
    <name evidence="2" type="ORF">PPNO1_LOCUS7380</name>
</gene>
<evidence type="ECO:0000313" key="2">
    <source>
        <dbReference type="EMBL" id="CAI4217778.1"/>
    </source>
</evidence>
<dbReference type="Proteomes" id="UP000838763">
    <property type="component" value="Unassembled WGS sequence"/>
</dbReference>
<comment type="caution">
    <text evidence="2">The sequence shown here is derived from an EMBL/GenBank/DDBJ whole genome shotgun (WGS) entry which is preliminary data.</text>
</comment>
<keyword evidence="1" id="KW-0812">Transmembrane</keyword>
<proteinExistence type="predicted"/>
<feature type="transmembrane region" description="Helical" evidence="1">
    <location>
        <begin position="21"/>
        <end position="39"/>
    </location>
</feature>
<reference evidence="2" key="1">
    <citation type="submission" date="2022-11" db="EMBL/GenBank/DDBJ databases">
        <authorList>
            <person name="Scott C."/>
            <person name="Bruce N."/>
        </authorList>
    </citation>
    <scope>NUCLEOTIDE SEQUENCE</scope>
</reference>